<proteinExistence type="predicted"/>
<name>A0ABW0GU38_9HYPH</name>
<evidence type="ECO:0000313" key="3">
    <source>
        <dbReference type="EMBL" id="MFC5385119.1"/>
    </source>
</evidence>
<dbReference type="InterPro" id="IPR012495">
    <property type="entry name" value="TadE-like_dom"/>
</dbReference>
<accession>A0ABW0GU38</accession>
<organism evidence="3 4">
    <name type="scientific">Aquamicrobium segne</name>
    <dbReference type="NCBI Taxonomy" id="469547"/>
    <lineage>
        <taxon>Bacteria</taxon>
        <taxon>Pseudomonadati</taxon>
        <taxon>Pseudomonadota</taxon>
        <taxon>Alphaproteobacteria</taxon>
        <taxon>Hyphomicrobiales</taxon>
        <taxon>Phyllobacteriaceae</taxon>
        <taxon>Aquamicrobium</taxon>
    </lineage>
</organism>
<evidence type="ECO:0000256" key="1">
    <source>
        <dbReference type="SAM" id="Phobius"/>
    </source>
</evidence>
<reference evidence="4" key="1">
    <citation type="journal article" date="2019" name="Int. J. Syst. Evol. Microbiol.">
        <title>The Global Catalogue of Microorganisms (GCM) 10K type strain sequencing project: providing services to taxonomists for standard genome sequencing and annotation.</title>
        <authorList>
            <consortium name="The Broad Institute Genomics Platform"/>
            <consortium name="The Broad Institute Genome Sequencing Center for Infectious Disease"/>
            <person name="Wu L."/>
            <person name="Ma J."/>
        </authorList>
    </citation>
    <scope>NUCLEOTIDE SEQUENCE [LARGE SCALE GENOMIC DNA]</scope>
    <source>
        <strain evidence="4">CGMCC 4.1415</strain>
    </source>
</reference>
<sequence>MGMENISRNSGAGNKRRRPDFFTRFRRNDKGSVAVEFSILILPFTLLTFAILETCISFAAQTVMINATDDIARQFRTGQLQPGHTEAEKQELRDTIFTQICGRMEVIVSKGCPGLLIDLRSFDHFSQAASYRFTIVEDKIVLQPGNIREEDFAIEPGPTMSRNILRVFYKWPIITDFMSRYIASLDGGKTLHFASFVWQNEPF</sequence>
<dbReference type="Proteomes" id="UP001596016">
    <property type="component" value="Unassembled WGS sequence"/>
</dbReference>
<evidence type="ECO:0000259" key="2">
    <source>
        <dbReference type="Pfam" id="PF07811"/>
    </source>
</evidence>
<keyword evidence="1" id="KW-0472">Membrane</keyword>
<dbReference type="Pfam" id="PF07811">
    <property type="entry name" value="TadE"/>
    <property type="match status" value="1"/>
</dbReference>
<evidence type="ECO:0000313" key="4">
    <source>
        <dbReference type="Proteomes" id="UP001596016"/>
    </source>
</evidence>
<keyword evidence="1" id="KW-1133">Transmembrane helix</keyword>
<feature type="transmembrane region" description="Helical" evidence="1">
    <location>
        <begin position="33"/>
        <end position="52"/>
    </location>
</feature>
<feature type="domain" description="TadE-like" evidence="2">
    <location>
        <begin position="31"/>
        <end position="73"/>
    </location>
</feature>
<keyword evidence="1" id="KW-0812">Transmembrane</keyword>
<keyword evidence="4" id="KW-1185">Reference proteome</keyword>
<protein>
    <submittedName>
        <fullName evidence="3">TadE/TadG family type IV pilus assembly protein</fullName>
    </submittedName>
</protein>
<dbReference type="RefSeq" id="WP_378227997.1">
    <property type="nucleotide sequence ID" value="NZ_JBHSLL010000012.1"/>
</dbReference>
<gene>
    <name evidence="3" type="ORF">ACFPLB_03965</name>
</gene>
<dbReference type="EMBL" id="JBHSLL010000012">
    <property type="protein sequence ID" value="MFC5385119.1"/>
    <property type="molecule type" value="Genomic_DNA"/>
</dbReference>
<comment type="caution">
    <text evidence="3">The sequence shown here is derived from an EMBL/GenBank/DDBJ whole genome shotgun (WGS) entry which is preliminary data.</text>
</comment>